<organism evidence="2 3">
    <name type="scientific">Paenibacillus profundus</name>
    <dbReference type="NCBI Taxonomy" id="1173085"/>
    <lineage>
        <taxon>Bacteria</taxon>
        <taxon>Bacillati</taxon>
        <taxon>Bacillota</taxon>
        <taxon>Bacilli</taxon>
        <taxon>Bacillales</taxon>
        <taxon>Paenibacillaceae</taxon>
        <taxon>Paenibacillus</taxon>
    </lineage>
</organism>
<dbReference type="Proteomes" id="UP001199916">
    <property type="component" value="Unassembled WGS sequence"/>
</dbReference>
<proteinExistence type="predicted"/>
<dbReference type="Gene3D" id="3.40.630.30">
    <property type="match status" value="1"/>
</dbReference>
<keyword evidence="3" id="KW-1185">Reference proteome</keyword>
<dbReference type="Pfam" id="PF00583">
    <property type="entry name" value="Acetyltransf_1"/>
    <property type="match status" value="1"/>
</dbReference>
<dbReference type="GO" id="GO:0016746">
    <property type="term" value="F:acyltransferase activity"/>
    <property type="evidence" value="ECO:0007669"/>
    <property type="project" value="UniProtKB-KW"/>
</dbReference>
<evidence type="ECO:0000313" key="2">
    <source>
        <dbReference type="EMBL" id="MCE5170802.1"/>
    </source>
</evidence>
<dbReference type="CDD" id="cd04301">
    <property type="entry name" value="NAT_SF"/>
    <property type="match status" value="1"/>
</dbReference>
<keyword evidence="2" id="KW-0012">Acyltransferase</keyword>
<dbReference type="RefSeq" id="WP_233697443.1">
    <property type="nucleotide sequence ID" value="NZ_JAJNBZ010000012.1"/>
</dbReference>
<dbReference type="InterPro" id="IPR016181">
    <property type="entry name" value="Acyl_CoA_acyltransferase"/>
</dbReference>
<feature type="domain" description="N-acetyltransferase" evidence="1">
    <location>
        <begin position="3"/>
        <end position="158"/>
    </location>
</feature>
<dbReference type="SUPFAM" id="SSF55729">
    <property type="entry name" value="Acyl-CoA N-acyltransferases (Nat)"/>
    <property type="match status" value="1"/>
</dbReference>
<keyword evidence="2" id="KW-0808">Transferase</keyword>
<dbReference type="InterPro" id="IPR000182">
    <property type="entry name" value="GNAT_dom"/>
</dbReference>
<reference evidence="2 3" key="1">
    <citation type="submission" date="2021-11" db="EMBL/GenBank/DDBJ databases">
        <title>Draft genome sequence of Paenibacillus profundus YoMME, a new Gram-positive bacteria with exoelectrogenic properties.</title>
        <authorList>
            <person name="Hubenova Y."/>
            <person name="Hubenova E."/>
            <person name="Manasiev Y."/>
            <person name="Peykov S."/>
            <person name="Mitov M."/>
        </authorList>
    </citation>
    <scope>NUCLEOTIDE SEQUENCE [LARGE SCALE GENOMIC DNA]</scope>
    <source>
        <strain evidence="2 3">YoMME</strain>
    </source>
</reference>
<sequence length="158" mass="19056">MSVVIQKMKIEEKHILKNLMQYYFYDFSEYVRCDVNESGQFDDYPYLESYWSEEGRVPFCIQFEGKYIGFVLVRLVRSPDKDYYSIAEFFIMKKYRRSGLGRQAAIYTFDSFQGNWEVCQLENNKSAQAFWIDVIGQYTKNSYTERFEHGKRIQEFVN</sequence>
<evidence type="ECO:0000259" key="1">
    <source>
        <dbReference type="PROSITE" id="PS51186"/>
    </source>
</evidence>
<dbReference type="EMBL" id="JAJNBZ010000012">
    <property type="protein sequence ID" value="MCE5170802.1"/>
    <property type="molecule type" value="Genomic_DNA"/>
</dbReference>
<dbReference type="EC" id="2.3.1.-" evidence="2"/>
<name>A0ABS8YI22_9BACL</name>
<evidence type="ECO:0000313" key="3">
    <source>
        <dbReference type="Proteomes" id="UP001199916"/>
    </source>
</evidence>
<accession>A0ABS8YI22</accession>
<protein>
    <submittedName>
        <fullName evidence="2">GNAT family N-acetyltransferase</fullName>
        <ecNumber evidence="2">2.3.1.-</ecNumber>
    </submittedName>
</protein>
<gene>
    <name evidence="2" type="ORF">LQV63_15970</name>
</gene>
<comment type="caution">
    <text evidence="2">The sequence shown here is derived from an EMBL/GenBank/DDBJ whole genome shotgun (WGS) entry which is preliminary data.</text>
</comment>
<dbReference type="PROSITE" id="PS51186">
    <property type="entry name" value="GNAT"/>
    <property type="match status" value="1"/>
</dbReference>